<dbReference type="SMART" id="SM00408">
    <property type="entry name" value="IGc2"/>
    <property type="match status" value="2"/>
</dbReference>
<keyword evidence="2" id="KW-0812">Transmembrane</keyword>
<dbReference type="InterPro" id="IPR007110">
    <property type="entry name" value="Ig-like_dom"/>
</dbReference>
<dbReference type="CDD" id="cd00037">
    <property type="entry name" value="CLECT"/>
    <property type="match status" value="2"/>
</dbReference>
<evidence type="ECO:0000256" key="2">
    <source>
        <dbReference type="SAM" id="Phobius"/>
    </source>
</evidence>
<keyword evidence="6" id="KW-1185">Reference proteome</keyword>
<dbReference type="EMBL" id="CAJPWZ010002917">
    <property type="protein sequence ID" value="CAG2247877.1"/>
    <property type="molecule type" value="Genomic_DNA"/>
</dbReference>
<dbReference type="InterPro" id="IPR036179">
    <property type="entry name" value="Ig-like_dom_sf"/>
</dbReference>
<evidence type="ECO:0000256" key="1">
    <source>
        <dbReference type="ARBA" id="ARBA00023157"/>
    </source>
</evidence>
<dbReference type="SUPFAM" id="SSF56436">
    <property type="entry name" value="C-type lectin-like"/>
    <property type="match status" value="2"/>
</dbReference>
<dbReference type="CDD" id="cd00096">
    <property type="entry name" value="Ig"/>
    <property type="match status" value="1"/>
</dbReference>
<accession>A0A8S3UQ81</accession>
<evidence type="ECO:0000259" key="4">
    <source>
        <dbReference type="PROSITE" id="PS50835"/>
    </source>
</evidence>
<dbReference type="Pfam" id="PF00059">
    <property type="entry name" value="Lectin_C"/>
    <property type="match status" value="2"/>
</dbReference>
<dbReference type="InterPro" id="IPR018378">
    <property type="entry name" value="C-type_lectin_CS"/>
</dbReference>
<dbReference type="InterPro" id="IPR013783">
    <property type="entry name" value="Ig-like_fold"/>
</dbReference>
<sequence>MIMPKTAEENSLLSNFGIWFWIGLIDHDKTSTRDWTWNDGSKLESNVRWKSGEPNNMASPEECVNYGGHGWHDVPCSAKNPTVCQTQTDSIADMDKRVIITCDVKYTQGTTKLFWTRSVNGTSMIVSQYATGGNVTSPSLVFEKVKWTDEGLYRCHVINISGLTQTDETFLLINATNMCPCRCEYRRKLEHWGSKIIPNLTREELLKELNQKMFCFVRLLVISVFPLLIESQLSKLTCPTGWESHGFKCYKISHQYFDFSNATKYCNDHNAELIMPKTVEEQNIMKTLLRQVKSTNVDDGIWIGLNFNASYGKWIWNDGTQLDSANMAWNPGEPQYFPHENCVVSPRNTEKWHDVTCHTNHVFSAACQLKDMIVNEGESVNLTCGVSDLQTKWTRSVNDTSVIVSEYANNLNLPSLVLDYVKWSDQGSYKCSFTNTAGLLETRLTRLFVNTSTTEMCPCRCDYRRHLEYWESKIPRHQTLEELKKELEPVIRKIQNQLKINKTKLSSTIRKLTSAKDERKSSQTIGFFGALFISVIFGIVFCMDLLIFRQHIDKIRKICGYKKKNRRQKLSRKRNHEQYKL</sequence>
<dbReference type="Pfam" id="PF07679">
    <property type="entry name" value="I-set"/>
    <property type="match status" value="1"/>
</dbReference>
<dbReference type="InterPro" id="IPR001304">
    <property type="entry name" value="C-type_lectin-like"/>
</dbReference>
<dbReference type="PANTHER" id="PTHR22803">
    <property type="entry name" value="MANNOSE, PHOSPHOLIPASE, LECTIN RECEPTOR RELATED"/>
    <property type="match status" value="1"/>
</dbReference>
<protein>
    <recommendedName>
        <fullName evidence="7">Macrophage mannose receptor 1-like</fullName>
    </recommendedName>
</protein>
<dbReference type="PROSITE" id="PS50835">
    <property type="entry name" value="IG_LIKE"/>
    <property type="match status" value="2"/>
</dbReference>
<dbReference type="InterPro" id="IPR003598">
    <property type="entry name" value="Ig_sub2"/>
</dbReference>
<proteinExistence type="predicted"/>
<feature type="domain" description="Ig-like" evidence="4">
    <location>
        <begin position="81"/>
        <end position="171"/>
    </location>
</feature>
<feature type="transmembrane region" description="Helical" evidence="2">
    <location>
        <begin position="525"/>
        <end position="548"/>
    </location>
</feature>
<dbReference type="Proteomes" id="UP000683360">
    <property type="component" value="Unassembled WGS sequence"/>
</dbReference>
<keyword evidence="2" id="KW-1133">Transmembrane helix</keyword>
<feature type="domain" description="C-type lectin" evidence="3">
    <location>
        <begin position="1"/>
        <end position="85"/>
    </location>
</feature>
<dbReference type="PROSITE" id="PS50041">
    <property type="entry name" value="C_TYPE_LECTIN_2"/>
    <property type="match status" value="2"/>
</dbReference>
<evidence type="ECO:0008006" key="7">
    <source>
        <dbReference type="Google" id="ProtNLM"/>
    </source>
</evidence>
<organism evidence="5 6">
    <name type="scientific">Mytilus edulis</name>
    <name type="common">Blue mussel</name>
    <dbReference type="NCBI Taxonomy" id="6550"/>
    <lineage>
        <taxon>Eukaryota</taxon>
        <taxon>Metazoa</taxon>
        <taxon>Spiralia</taxon>
        <taxon>Lophotrochozoa</taxon>
        <taxon>Mollusca</taxon>
        <taxon>Bivalvia</taxon>
        <taxon>Autobranchia</taxon>
        <taxon>Pteriomorphia</taxon>
        <taxon>Mytilida</taxon>
        <taxon>Mytiloidea</taxon>
        <taxon>Mytilidae</taxon>
        <taxon>Mytilinae</taxon>
        <taxon>Mytilus</taxon>
    </lineage>
</organism>
<dbReference type="SMART" id="SM00034">
    <property type="entry name" value="CLECT"/>
    <property type="match status" value="2"/>
</dbReference>
<dbReference type="InterPro" id="IPR016187">
    <property type="entry name" value="CTDL_fold"/>
</dbReference>
<dbReference type="InterPro" id="IPR050111">
    <property type="entry name" value="C-type_lectin/snaclec_domain"/>
</dbReference>
<dbReference type="Gene3D" id="2.60.40.10">
    <property type="entry name" value="Immunoglobulins"/>
    <property type="match status" value="2"/>
</dbReference>
<dbReference type="InterPro" id="IPR003599">
    <property type="entry name" value="Ig_sub"/>
</dbReference>
<comment type="caution">
    <text evidence="5">The sequence shown here is derived from an EMBL/GenBank/DDBJ whole genome shotgun (WGS) entry which is preliminary data.</text>
</comment>
<evidence type="ECO:0000313" key="5">
    <source>
        <dbReference type="EMBL" id="CAG2247877.1"/>
    </source>
</evidence>
<dbReference type="InterPro" id="IPR016186">
    <property type="entry name" value="C-type_lectin-like/link_sf"/>
</dbReference>
<feature type="domain" description="Ig-like" evidence="4">
    <location>
        <begin position="346"/>
        <end position="445"/>
    </location>
</feature>
<dbReference type="PROSITE" id="PS00615">
    <property type="entry name" value="C_TYPE_LECTIN_1"/>
    <property type="match status" value="1"/>
</dbReference>
<dbReference type="SMART" id="SM00409">
    <property type="entry name" value="IG"/>
    <property type="match status" value="2"/>
</dbReference>
<evidence type="ECO:0000313" key="6">
    <source>
        <dbReference type="Proteomes" id="UP000683360"/>
    </source>
</evidence>
<dbReference type="Gene3D" id="3.10.100.10">
    <property type="entry name" value="Mannose-Binding Protein A, subunit A"/>
    <property type="match status" value="2"/>
</dbReference>
<keyword evidence="1" id="KW-1015">Disulfide bond</keyword>
<dbReference type="InterPro" id="IPR013098">
    <property type="entry name" value="Ig_I-set"/>
</dbReference>
<evidence type="ECO:0000259" key="3">
    <source>
        <dbReference type="PROSITE" id="PS50041"/>
    </source>
</evidence>
<keyword evidence="2" id="KW-0472">Membrane</keyword>
<feature type="domain" description="C-type lectin" evidence="3">
    <location>
        <begin position="245"/>
        <end position="366"/>
    </location>
</feature>
<dbReference type="OrthoDB" id="6071987at2759"/>
<dbReference type="AlphaFoldDB" id="A0A8S3UQ81"/>
<reference evidence="5" key="1">
    <citation type="submission" date="2021-03" db="EMBL/GenBank/DDBJ databases">
        <authorList>
            <person name="Bekaert M."/>
        </authorList>
    </citation>
    <scope>NUCLEOTIDE SEQUENCE</scope>
</reference>
<name>A0A8S3UQ81_MYTED</name>
<gene>
    <name evidence="5" type="ORF">MEDL_59768</name>
</gene>
<dbReference type="SUPFAM" id="SSF48726">
    <property type="entry name" value="Immunoglobulin"/>
    <property type="match status" value="2"/>
</dbReference>